<keyword evidence="5" id="KW-1185">Reference proteome</keyword>
<dbReference type="InterPro" id="IPR027417">
    <property type="entry name" value="P-loop_NTPase"/>
</dbReference>
<comment type="caution">
    <text evidence="4">The sequence shown here is derived from an EMBL/GenBank/DDBJ whole genome shotgun (WGS) entry which is preliminary data.</text>
</comment>
<dbReference type="GO" id="GO:0009307">
    <property type="term" value="P:DNA restriction-modification system"/>
    <property type="evidence" value="ECO:0007669"/>
    <property type="project" value="InterPro"/>
</dbReference>
<dbReference type="GO" id="GO:0003677">
    <property type="term" value="F:DNA binding"/>
    <property type="evidence" value="ECO:0007669"/>
    <property type="project" value="InterPro"/>
</dbReference>
<dbReference type="Proteomes" id="UP000619486">
    <property type="component" value="Unassembled WGS sequence"/>
</dbReference>
<sequence>METFDVGRLTDFDFEAVCKDLLELEFGVQLEIFTSGPDGGVDLRHMQGDDPALIVQCKHFHRSGRAKLLAHMRKAEAPKLAHLKPGRYVLATSVELSRAAKDKLYEMLQPFVRSPSDIYGKDDIDALLRKHDQVVRRHLRLWLTSASVLNSLMSKSIVTRSHALADAVKATLRTYADNGSLGEALRLLDDRHVCVVAGAPGVGKTTLSHVLCAHYASHGYDIIEISEDAEEANALWDPDVPQLFYYDDFLGQTAIDEKLGKNEDGRLISLMQRATNSPNKRFVLTTREYILAQARQRYERLDRHRFDVQTCVLDVADYTYGARASILYNHVSASSLPARTKSIFASPDAYAPIVQHENFNPRVIAATLSEAVAFGTTGKRIATEMVANLNDPGRVWGHIVNHQIGASDTLLLKTQLSFLSGIRMDTLESVWASSGGALRDLHNALKVLDGTMLRSVRHGEVVFVEFHNPSVRDYMRDFISSDHSEMKDFVGRLRLFEQVESLWSMLSSRNAEQVLQALMRCMPELERSAELAFRADTVVVEGHHSAHDNAHRALLCMKLGTAVSSERVHDIGWRSISEHSAISEAWDPQTVQDILSFLGDSKRQDLREFFPQAVDQAAEWIMEFDLPDWRSLSDALDFASLLTDFEKGEEAHEYVVGRMDDYAEWALESWMEHGDGSRYDLTEMEAIFRHYESGDGDLYRLDEEMFAKVRALVEASASSLSAPRTPRRPAPARSTGPTAAEREGVARMMATLTPDAT</sequence>
<dbReference type="AlphaFoldDB" id="A0A918H989"/>
<name>A0A918H989_9ACTN</name>
<protein>
    <recommendedName>
        <fullName evidence="6">Restriction endonuclease type IV Mrr domain-containing protein</fullName>
    </recommendedName>
</protein>
<gene>
    <name evidence="4" type="ORF">GCM10014713_46690</name>
</gene>
<dbReference type="CDD" id="cd00009">
    <property type="entry name" value="AAA"/>
    <property type="match status" value="1"/>
</dbReference>
<feature type="region of interest" description="Disordered" evidence="1">
    <location>
        <begin position="718"/>
        <end position="757"/>
    </location>
</feature>
<feature type="domain" description="Restriction endonuclease type IV Mrr" evidence="2">
    <location>
        <begin position="9"/>
        <end position="102"/>
    </location>
</feature>
<evidence type="ECO:0000313" key="5">
    <source>
        <dbReference type="Proteomes" id="UP000619486"/>
    </source>
</evidence>
<feature type="domain" description="Novel STAND NTPase 3" evidence="3">
    <location>
        <begin position="175"/>
        <end position="331"/>
    </location>
</feature>
<dbReference type="EMBL" id="BMQQ01000019">
    <property type="protein sequence ID" value="GGT47258.1"/>
    <property type="molecule type" value="Genomic_DNA"/>
</dbReference>
<evidence type="ECO:0000313" key="4">
    <source>
        <dbReference type="EMBL" id="GGT47258.1"/>
    </source>
</evidence>
<accession>A0A918H989</accession>
<organism evidence="4 5">
    <name type="scientific">Streptomyces purpureus</name>
    <dbReference type="NCBI Taxonomy" id="1951"/>
    <lineage>
        <taxon>Bacteria</taxon>
        <taxon>Bacillati</taxon>
        <taxon>Actinomycetota</taxon>
        <taxon>Actinomycetes</taxon>
        <taxon>Kitasatosporales</taxon>
        <taxon>Streptomycetaceae</taxon>
        <taxon>Streptomyces</taxon>
    </lineage>
</organism>
<dbReference type="RefSeq" id="WP_189203518.1">
    <property type="nucleotide sequence ID" value="NZ_BMQQ01000019.1"/>
</dbReference>
<proteinExistence type="predicted"/>
<dbReference type="Pfam" id="PF20720">
    <property type="entry name" value="nSTAND3"/>
    <property type="match status" value="1"/>
</dbReference>
<reference evidence="4" key="2">
    <citation type="submission" date="2020-09" db="EMBL/GenBank/DDBJ databases">
        <authorList>
            <person name="Sun Q."/>
            <person name="Ohkuma M."/>
        </authorList>
    </citation>
    <scope>NUCLEOTIDE SEQUENCE</scope>
    <source>
        <strain evidence="4">JCM 3172</strain>
    </source>
</reference>
<dbReference type="InterPro" id="IPR049050">
    <property type="entry name" value="nSTAND3"/>
</dbReference>
<evidence type="ECO:0008006" key="6">
    <source>
        <dbReference type="Google" id="ProtNLM"/>
    </source>
</evidence>
<evidence type="ECO:0000256" key="1">
    <source>
        <dbReference type="SAM" id="MobiDB-lite"/>
    </source>
</evidence>
<dbReference type="SUPFAM" id="SSF52540">
    <property type="entry name" value="P-loop containing nucleoside triphosphate hydrolases"/>
    <property type="match status" value="1"/>
</dbReference>
<reference evidence="4" key="1">
    <citation type="journal article" date="2014" name="Int. J. Syst. Evol. Microbiol.">
        <title>Complete genome sequence of Corynebacterium casei LMG S-19264T (=DSM 44701T), isolated from a smear-ripened cheese.</title>
        <authorList>
            <consortium name="US DOE Joint Genome Institute (JGI-PGF)"/>
            <person name="Walter F."/>
            <person name="Albersmeier A."/>
            <person name="Kalinowski J."/>
            <person name="Ruckert C."/>
        </authorList>
    </citation>
    <scope>NUCLEOTIDE SEQUENCE</scope>
    <source>
        <strain evidence="4">JCM 3172</strain>
    </source>
</reference>
<dbReference type="Pfam" id="PF04471">
    <property type="entry name" value="Mrr_cat"/>
    <property type="match status" value="1"/>
</dbReference>
<dbReference type="GO" id="GO:0004519">
    <property type="term" value="F:endonuclease activity"/>
    <property type="evidence" value="ECO:0007669"/>
    <property type="project" value="InterPro"/>
</dbReference>
<evidence type="ECO:0000259" key="2">
    <source>
        <dbReference type="Pfam" id="PF04471"/>
    </source>
</evidence>
<evidence type="ECO:0000259" key="3">
    <source>
        <dbReference type="Pfam" id="PF20720"/>
    </source>
</evidence>
<dbReference type="InterPro" id="IPR007560">
    <property type="entry name" value="Restrct_endonuc_IV_Mrr"/>
</dbReference>